<comment type="pathway">
    <text evidence="3">Secondary metabolite biosynthesis.</text>
</comment>
<evidence type="ECO:0000256" key="9">
    <source>
        <dbReference type="ARBA" id="ARBA00023002"/>
    </source>
</evidence>
<accession>G4TVN9</accession>
<evidence type="ECO:0000256" key="6">
    <source>
        <dbReference type="ARBA" id="ARBA00022692"/>
    </source>
</evidence>
<evidence type="ECO:0000313" key="14">
    <source>
        <dbReference type="EMBL" id="CCA75382.1"/>
    </source>
</evidence>
<evidence type="ECO:0000256" key="1">
    <source>
        <dbReference type="ARBA" id="ARBA00001971"/>
    </source>
</evidence>
<keyword evidence="5 13" id="KW-0349">Heme</keyword>
<evidence type="ECO:0000256" key="3">
    <source>
        <dbReference type="ARBA" id="ARBA00005179"/>
    </source>
</evidence>
<comment type="caution">
    <text evidence="14">The sequence shown here is derived from an EMBL/GenBank/DDBJ whole genome shotgun (WGS) entry which is preliminary data.</text>
</comment>
<feature type="binding site" description="axial binding residue" evidence="13">
    <location>
        <position position="316"/>
    </location>
    <ligand>
        <name>heme</name>
        <dbReference type="ChEBI" id="CHEBI:30413"/>
    </ligand>
    <ligandPart>
        <name>Fe</name>
        <dbReference type="ChEBI" id="CHEBI:18248"/>
    </ligandPart>
</feature>
<dbReference type="PRINTS" id="PR00463">
    <property type="entry name" value="EP450I"/>
</dbReference>
<dbReference type="GO" id="GO:0016020">
    <property type="term" value="C:membrane"/>
    <property type="evidence" value="ECO:0007669"/>
    <property type="project" value="UniProtKB-SubCell"/>
</dbReference>
<dbReference type="InParanoid" id="G4TVN9"/>
<dbReference type="SUPFAM" id="SSF48264">
    <property type="entry name" value="Cytochrome P450"/>
    <property type="match status" value="1"/>
</dbReference>
<evidence type="ECO:0000256" key="11">
    <source>
        <dbReference type="ARBA" id="ARBA00023033"/>
    </source>
</evidence>
<dbReference type="PANTHER" id="PTHR46300">
    <property type="entry name" value="P450, PUTATIVE (EUROFUNG)-RELATED-RELATED"/>
    <property type="match status" value="1"/>
</dbReference>
<dbReference type="GO" id="GO:0005506">
    <property type="term" value="F:iron ion binding"/>
    <property type="evidence" value="ECO:0007669"/>
    <property type="project" value="InterPro"/>
</dbReference>
<evidence type="ECO:0000256" key="8">
    <source>
        <dbReference type="ARBA" id="ARBA00022989"/>
    </source>
</evidence>
<dbReference type="OrthoDB" id="1470350at2759"/>
<comment type="similarity">
    <text evidence="4">Belongs to the cytochrome P450 family.</text>
</comment>
<evidence type="ECO:0000313" key="15">
    <source>
        <dbReference type="Proteomes" id="UP000007148"/>
    </source>
</evidence>
<name>G4TVN9_SERID</name>
<dbReference type="GO" id="GO:0016705">
    <property type="term" value="F:oxidoreductase activity, acting on paired donors, with incorporation or reduction of molecular oxygen"/>
    <property type="evidence" value="ECO:0007669"/>
    <property type="project" value="InterPro"/>
</dbReference>
<keyword evidence="11" id="KW-0503">Monooxygenase</keyword>
<dbReference type="OMA" id="SIVMERC"/>
<protein>
    <submittedName>
        <fullName evidence="14">Related to cytochrome P450 CYP2 subfamily-Aspergillus oryzae</fullName>
    </submittedName>
</protein>
<dbReference type="InterPro" id="IPR001128">
    <property type="entry name" value="Cyt_P450"/>
</dbReference>
<dbReference type="Pfam" id="PF00067">
    <property type="entry name" value="p450"/>
    <property type="match status" value="1"/>
</dbReference>
<evidence type="ECO:0000256" key="10">
    <source>
        <dbReference type="ARBA" id="ARBA00023004"/>
    </source>
</evidence>
<dbReference type="GO" id="GO:0004497">
    <property type="term" value="F:monooxygenase activity"/>
    <property type="evidence" value="ECO:0007669"/>
    <property type="project" value="UniProtKB-KW"/>
</dbReference>
<evidence type="ECO:0000256" key="5">
    <source>
        <dbReference type="ARBA" id="ARBA00022617"/>
    </source>
</evidence>
<dbReference type="Proteomes" id="UP000007148">
    <property type="component" value="Unassembled WGS sequence"/>
</dbReference>
<dbReference type="STRING" id="1109443.G4TVN9"/>
<organism evidence="14 15">
    <name type="scientific">Serendipita indica (strain DSM 11827)</name>
    <name type="common">Root endophyte fungus</name>
    <name type="synonym">Piriformospora indica</name>
    <dbReference type="NCBI Taxonomy" id="1109443"/>
    <lineage>
        <taxon>Eukaryota</taxon>
        <taxon>Fungi</taxon>
        <taxon>Dikarya</taxon>
        <taxon>Basidiomycota</taxon>
        <taxon>Agaricomycotina</taxon>
        <taxon>Agaricomycetes</taxon>
        <taxon>Sebacinales</taxon>
        <taxon>Serendipitaceae</taxon>
        <taxon>Serendipita</taxon>
    </lineage>
</organism>
<dbReference type="GO" id="GO:0020037">
    <property type="term" value="F:heme binding"/>
    <property type="evidence" value="ECO:0007669"/>
    <property type="project" value="InterPro"/>
</dbReference>
<evidence type="ECO:0000256" key="12">
    <source>
        <dbReference type="ARBA" id="ARBA00023136"/>
    </source>
</evidence>
<comment type="subcellular location">
    <subcellularLocation>
        <location evidence="2">Membrane</location>
    </subcellularLocation>
</comment>
<evidence type="ECO:0000256" key="4">
    <source>
        <dbReference type="ARBA" id="ARBA00010617"/>
    </source>
</evidence>
<evidence type="ECO:0000256" key="2">
    <source>
        <dbReference type="ARBA" id="ARBA00004370"/>
    </source>
</evidence>
<dbReference type="InterPro" id="IPR050364">
    <property type="entry name" value="Cytochrome_P450_fung"/>
</dbReference>
<keyword evidence="15" id="KW-1185">Reference proteome</keyword>
<sequence>MAGEVVYVNLAGTHMIILNSLDAINGMVEKRMSIYSGRPWKMLVNEIMGFGYMMSLASQSPDLAETIGALLTTIAYGDKVYQHHGKDLVSIDTEAMNLLTAVFTQLWLVDVIPLARYIPAWFPGASFKVLGLRGKYLSTMIRYWAYGMVEDAVARGTADESIASKYMNQAGCSNENLRDALAVMYAGGVDTTATSLTNFLFCMALYPGWQQKIQREMDDAVGHGNAPTIEEITGLKLFNAGWKESFRWNPPVPLGKRTQYVTIGTDFSRYILRDSRLWGLDAHEFNPTRFLPEHNPNVDQLPNVLSIPVGFGSRVCLEKLLAERIGPQFACAILSHYEVCADGEQLTAEKPFEDMAIW</sequence>
<keyword evidence="8" id="KW-1133">Transmembrane helix</keyword>
<dbReference type="HOGENOM" id="CLU_001570_2_0_1"/>
<keyword evidence="12" id="KW-0472">Membrane</keyword>
<comment type="cofactor">
    <cofactor evidence="1 13">
        <name>heme</name>
        <dbReference type="ChEBI" id="CHEBI:30413"/>
    </cofactor>
</comment>
<keyword evidence="10 13" id="KW-0408">Iron</keyword>
<keyword evidence="6" id="KW-0812">Transmembrane</keyword>
<dbReference type="AlphaFoldDB" id="G4TVN9"/>
<proteinExistence type="inferred from homology"/>
<gene>
    <name evidence="14" type="ORF">PIIN_09366</name>
</gene>
<dbReference type="InterPro" id="IPR036396">
    <property type="entry name" value="Cyt_P450_sf"/>
</dbReference>
<dbReference type="PANTHER" id="PTHR46300:SF2">
    <property type="entry name" value="CYTOCHROME P450 MONOOXYGENASE ALNH-RELATED"/>
    <property type="match status" value="1"/>
</dbReference>
<dbReference type="eggNOG" id="KOG0157">
    <property type="taxonomic scope" value="Eukaryota"/>
</dbReference>
<dbReference type="EMBL" id="CAFZ01000441">
    <property type="protein sequence ID" value="CCA75382.1"/>
    <property type="molecule type" value="Genomic_DNA"/>
</dbReference>
<reference evidence="14 15" key="1">
    <citation type="journal article" date="2011" name="PLoS Pathog.">
        <title>Endophytic Life Strategies Decoded by Genome and Transcriptome Analyses of the Mutualistic Root Symbiont Piriformospora indica.</title>
        <authorList>
            <person name="Zuccaro A."/>
            <person name="Lahrmann U."/>
            <person name="Guldener U."/>
            <person name="Langen G."/>
            <person name="Pfiffi S."/>
            <person name="Biedenkopf D."/>
            <person name="Wong P."/>
            <person name="Samans B."/>
            <person name="Grimm C."/>
            <person name="Basiewicz M."/>
            <person name="Murat C."/>
            <person name="Martin F."/>
            <person name="Kogel K.H."/>
        </authorList>
    </citation>
    <scope>NUCLEOTIDE SEQUENCE [LARGE SCALE GENOMIC DNA]</scope>
    <source>
        <strain evidence="14 15">DSM 11827</strain>
    </source>
</reference>
<keyword evidence="7 13" id="KW-0479">Metal-binding</keyword>
<dbReference type="Gene3D" id="1.10.630.10">
    <property type="entry name" value="Cytochrome P450"/>
    <property type="match status" value="1"/>
</dbReference>
<dbReference type="InterPro" id="IPR002401">
    <property type="entry name" value="Cyt_P450_E_grp-I"/>
</dbReference>
<keyword evidence="9" id="KW-0560">Oxidoreductase</keyword>
<evidence type="ECO:0000256" key="13">
    <source>
        <dbReference type="PIRSR" id="PIRSR602401-1"/>
    </source>
</evidence>
<evidence type="ECO:0000256" key="7">
    <source>
        <dbReference type="ARBA" id="ARBA00022723"/>
    </source>
</evidence>